<keyword evidence="1" id="KW-0812">Transmembrane</keyword>
<keyword evidence="1" id="KW-1133">Transmembrane helix</keyword>
<proteinExistence type="predicted"/>
<name>A0A803PJN0_CANSA</name>
<dbReference type="EMBL" id="UZAU01000486">
    <property type="status" value="NOT_ANNOTATED_CDS"/>
    <property type="molecule type" value="Genomic_DNA"/>
</dbReference>
<dbReference type="EnsemblPlants" id="evm.model.05.1015">
    <property type="protein sequence ID" value="cds.evm.model.05.1015"/>
    <property type="gene ID" value="evm.TU.05.1015"/>
</dbReference>
<feature type="domain" description="F-box associated beta-propeller type 3" evidence="2">
    <location>
        <begin position="233"/>
        <end position="368"/>
    </location>
</feature>
<evidence type="ECO:0000313" key="4">
    <source>
        <dbReference type="Proteomes" id="UP000596661"/>
    </source>
</evidence>
<dbReference type="Pfam" id="PF08268">
    <property type="entry name" value="FBA_3"/>
    <property type="match status" value="1"/>
</dbReference>
<reference evidence="3" key="2">
    <citation type="submission" date="2021-03" db="UniProtKB">
        <authorList>
            <consortium name="EnsemblPlants"/>
        </authorList>
    </citation>
    <scope>IDENTIFICATION</scope>
</reference>
<reference evidence="3" key="1">
    <citation type="submission" date="2018-11" db="EMBL/GenBank/DDBJ databases">
        <authorList>
            <person name="Grassa J C."/>
        </authorList>
    </citation>
    <scope>NUCLEOTIDE SEQUENCE [LARGE SCALE GENOMIC DNA]</scope>
</reference>
<evidence type="ECO:0000259" key="2">
    <source>
        <dbReference type="Pfam" id="PF08268"/>
    </source>
</evidence>
<accession>A0A803PJN0</accession>
<evidence type="ECO:0000313" key="3">
    <source>
        <dbReference type="EnsemblPlants" id="cds.evm.model.05.1015"/>
    </source>
</evidence>
<dbReference type="AlphaFoldDB" id="A0A803PJN0"/>
<dbReference type="InterPro" id="IPR013187">
    <property type="entry name" value="F-box-assoc_dom_typ3"/>
</dbReference>
<organism evidence="3 4">
    <name type="scientific">Cannabis sativa</name>
    <name type="common">Hemp</name>
    <name type="synonym">Marijuana</name>
    <dbReference type="NCBI Taxonomy" id="3483"/>
    <lineage>
        <taxon>Eukaryota</taxon>
        <taxon>Viridiplantae</taxon>
        <taxon>Streptophyta</taxon>
        <taxon>Embryophyta</taxon>
        <taxon>Tracheophyta</taxon>
        <taxon>Spermatophyta</taxon>
        <taxon>Magnoliopsida</taxon>
        <taxon>eudicotyledons</taxon>
        <taxon>Gunneridae</taxon>
        <taxon>Pentapetalae</taxon>
        <taxon>rosids</taxon>
        <taxon>fabids</taxon>
        <taxon>Rosales</taxon>
        <taxon>Cannabaceae</taxon>
        <taxon>Cannabis</taxon>
    </lineage>
</organism>
<keyword evidence="4" id="KW-1185">Reference proteome</keyword>
<sequence length="481" mass="54773">MMQRQYSINNDIVSSNSSFFLNGDDEFDSDSSSTTTTASIDDHHHHRRRTRFYYNSLLVQEHEEMFRLLLQSALQNRLGFGFGNEEEGNDRDIYSRLPKSISVKSEDYLEVSAQAVNKNGGRSNRDHSSTATTLQNFVKIEMSKLSNSSILPIISFIIVKSRIVAAAVWRVWRNTILSLGLEDGMWWVCEEYLGCKAIWNDSLGERFKINFDLLELQEDEQYFQRYMFASGCEGVFYFQTDGTHKGRKILISPFLQQVLIVPPILMHMPHERIRTTLGVGISGNNIIKVVCVMSTLMETTITSIAKVFTIGAQEWRPVPCPNNMLVCTHTIPIFEHGFIYWNLAKSTQLLCFDVSMEIFTFVAAPLRENDVKKDDDAEEEEDDDDEEEEEDQLVDIYMDWSDGDVVGAAVIELAVTVAEGFLRIALLYSLSIILFFDMLAISVCFDMALAILCTSGASSLQHVSSELWPLPLYLLAEHRFL</sequence>
<feature type="transmembrane region" description="Helical" evidence="1">
    <location>
        <begin position="426"/>
        <end position="452"/>
    </location>
</feature>
<dbReference type="Gramene" id="evm.model.05.1015">
    <property type="protein sequence ID" value="cds.evm.model.05.1015"/>
    <property type="gene ID" value="evm.TU.05.1015"/>
</dbReference>
<keyword evidence="1" id="KW-0472">Membrane</keyword>
<evidence type="ECO:0000256" key="1">
    <source>
        <dbReference type="SAM" id="Phobius"/>
    </source>
</evidence>
<dbReference type="Proteomes" id="UP000596661">
    <property type="component" value="Chromosome 5"/>
</dbReference>
<protein>
    <recommendedName>
        <fullName evidence="2">F-box associated beta-propeller type 3 domain-containing protein</fullName>
    </recommendedName>
</protein>